<comment type="caution">
    <text evidence="1">The sequence shown here is derived from an EMBL/GenBank/DDBJ whole genome shotgun (WGS) entry which is preliminary data.</text>
</comment>
<dbReference type="Pfam" id="PF07721">
    <property type="entry name" value="TPR_4"/>
    <property type="match status" value="2"/>
</dbReference>
<gene>
    <name evidence="1" type="ORF">RM445_04620</name>
</gene>
<dbReference type="InterPro" id="IPR011717">
    <property type="entry name" value="TPR-4"/>
</dbReference>
<dbReference type="EMBL" id="JAVREJ010000002">
    <property type="protein sequence ID" value="MDT0348804.1"/>
    <property type="molecule type" value="Genomic_DNA"/>
</dbReference>
<dbReference type="RefSeq" id="WP_311554735.1">
    <property type="nucleotide sequence ID" value="NZ_JAVREJ010000002.1"/>
</dbReference>
<accession>A0ABU2N849</accession>
<dbReference type="Pfam" id="PF14559">
    <property type="entry name" value="TPR_19"/>
    <property type="match status" value="2"/>
</dbReference>
<dbReference type="Proteomes" id="UP001183202">
    <property type="component" value="Unassembled WGS sequence"/>
</dbReference>
<organism evidence="1 2">
    <name type="scientific">Pseudonocardia charpentierae</name>
    <dbReference type="NCBI Taxonomy" id="3075545"/>
    <lineage>
        <taxon>Bacteria</taxon>
        <taxon>Bacillati</taxon>
        <taxon>Actinomycetota</taxon>
        <taxon>Actinomycetes</taxon>
        <taxon>Pseudonocardiales</taxon>
        <taxon>Pseudonocardiaceae</taxon>
        <taxon>Pseudonocardia</taxon>
    </lineage>
</organism>
<sequence>MTAAPSDPLPSTALPEVPSTPATALGRLSAIGASLLEAGRTDEAVDVLHNAVAAAEPGAHDLLARAYLEAGDWYAALEFLSRLVAHGHVRFAGRLGVALAQTGDVDRAEDAFRLALEHGELAACNDFAILLTQGGRFHEAAPLLRRAADAGDPQAPANLVELLIESGDLRAAVQVAERYADEGRPDTVVALADVRAASGRADEAESLYRRAAVLGALRAHGAYGSFLLYVRGDAAAAEREFQEAARHDEPGWQFLLGRFLVDDGRAAEGRPYVAAAAALGDDEAVTLLAEIDGEDPYDD</sequence>
<name>A0ABU2N849_9PSEU</name>
<evidence type="ECO:0000313" key="1">
    <source>
        <dbReference type="EMBL" id="MDT0348804.1"/>
    </source>
</evidence>
<evidence type="ECO:0000313" key="2">
    <source>
        <dbReference type="Proteomes" id="UP001183202"/>
    </source>
</evidence>
<proteinExistence type="predicted"/>
<reference evidence="2" key="1">
    <citation type="submission" date="2023-07" db="EMBL/GenBank/DDBJ databases">
        <title>30 novel species of actinomycetes from the DSMZ collection.</title>
        <authorList>
            <person name="Nouioui I."/>
        </authorList>
    </citation>
    <scope>NUCLEOTIDE SEQUENCE [LARGE SCALE GENOMIC DNA]</scope>
    <source>
        <strain evidence="2">DSM 45834</strain>
    </source>
</reference>
<dbReference type="SUPFAM" id="SSF81901">
    <property type="entry name" value="HCP-like"/>
    <property type="match status" value="2"/>
</dbReference>
<dbReference type="Gene3D" id="1.25.40.10">
    <property type="entry name" value="Tetratricopeptide repeat domain"/>
    <property type="match status" value="2"/>
</dbReference>
<protein>
    <submittedName>
        <fullName evidence="1">Tetratricopeptide repeat protein</fullName>
    </submittedName>
</protein>
<dbReference type="InterPro" id="IPR011990">
    <property type="entry name" value="TPR-like_helical_dom_sf"/>
</dbReference>
<keyword evidence="2" id="KW-1185">Reference proteome</keyword>